<comment type="subcellular location">
    <subcellularLocation>
        <location evidence="1 11">Mitochondrion inner membrane</location>
    </subcellularLocation>
</comment>
<evidence type="ECO:0000256" key="9">
    <source>
        <dbReference type="ARBA" id="ARBA00023136"/>
    </source>
</evidence>
<dbReference type="Proteomes" id="UP000799436">
    <property type="component" value="Unassembled WGS sequence"/>
</dbReference>
<keyword evidence="9" id="KW-0472">Membrane</keyword>
<evidence type="ECO:0000256" key="10">
    <source>
        <dbReference type="ARBA" id="ARBA00023310"/>
    </source>
</evidence>
<keyword evidence="5 11" id="KW-0375">Hydrogen ion transport</keyword>
<keyword evidence="6 11" id="KW-0999">Mitochondrion inner membrane</keyword>
<evidence type="ECO:0000256" key="5">
    <source>
        <dbReference type="ARBA" id="ARBA00022781"/>
    </source>
</evidence>
<evidence type="ECO:0000256" key="12">
    <source>
        <dbReference type="SAM" id="MobiDB-lite"/>
    </source>
</evidence>
<evidence type="ECO:0000256" key="7">
    <source>
        <dbReference type="ARBA" id="ARBA00023065"/>
    </source>
</evidence>
<keyword evidence="8 11" id="KW-0496">Mitochondrion</keyword>
<evidence type="ECO:0000256" key="2">
    <source>
        <dbReference type="ARBA" id="ARBA00007333"/>
    </source>
</evidence>
<comment type="subunit">
    <text evidence="11">F-type ATPases have 2 components, CF(1) - the catalytic core - and CF(0) - the membrane proton channel. CF(1) and CF(0) have multiple subunits.</text>
</comment>
<evidence type="ECO:0000256" key="6">
    <source>
        <dbReference type="ARBA" id="ARBA00022792"/>
    </source>
</evidence>
<evidence type="ECO:0000256" key="4">
    <source>
        <dbReference type="ARBA" id="ARBA00022547"/>
    </source>
</evidence>
<proteinExistence type="inferred from homology"/>
<dbReference type="AlphaFoldDB" id="A0A6G1LKG7"/>
<comment type="function">
    <text evidence="11">Subunit e, of the mitochondrial membrane ATP synthase complex (F(1)F(0) ATP synthase or Complex V) that produces ATP from ADP in the presence of a proton gradient across the membrane which is generated by electron transport complexes of the respiratory chain. ATP synthase complex consist of a soluble F(1) head domain - the catalytic core - and a membrane F(1) domain - the membrane proton channel. These two domains are linked by a central stalk rotating inside the F(1) region and a stationary peripheral stalk. During catalysis, ATP synthesis in the catalytic domain of F(1) is coupled via a rotary mechanism of the central stalk subunits to proton translocation. In vivo, can only synthesize ATP although its ATP hydrolase activity can be activated artificially in vitro. Part of the complex F(0) domain.</text>
</comment>
<evidence type="ECO:0000313" key="14">
    <source>
        <dbReference type="Proteomes" id="UP000799436"/>
    </source>
</evidence>
<evidence type="ECO:0000313" key="13">
    <source>
        <dbReference type="EMBL" id="KAF2773453.1"/>
    </source>
</evidence>
<reference evidence="13" key="1">
    <citation type="journal article" date="2020" name="Stud. Mycol.">
        <title>101 Dothideomycetes genomes: a test case for predicting lifestyles and emergence of pathogens.</title>
        <authorList>
            <person name="Haridas S."/>
            <person name="Albert R."/>
            <person name="Binder M."/>
            <person name="Bloem J."/>
            <person name="Labutti K."/>
            <person name="Salamov A."/>
            <person name="Andreopoulos B."/>
            <person name="Baker S."/>
            <person name="Barry K."/>
            <person name="Bills G."/>
            <person name="Bluhm B."/>
            <person name="Cannon C."/>
            <person name="Castanera R."/>
            <person name="Culley D."/>
            <person name="Daum C."/>
            <person name="Ezra D."/>
            <person name="Gonzalez J."/>
            <person name="Henrissat B."/>
            <person name="Kuo A."/>
            <person name="Liang C."/>
            <person name="Lipzen A."/>
            <person name="Lutzoni F."/>
            <person name="Magnuson J."/>
            <person name="Mondo S."/>
            <person name="Nolan M."/>
            <person name="Ohm R."/>
            <person name="Pangilinan J."/>
            <person name="Park H.-J."/>
            <person name="Ramirez L."/>
            <person name="Alfaro M."/>
            <person name="Sun H."/>
            <person name="Tritt A."/>
            <person name="Yoshinaga Y."/>
            <person name="Zwiers L.-H."/>
            <person name="Turgeon B."/>
            <person name="Goodwin S."/>
            <person name="Spatafora J."/>
            <person name="Crous P."/>
            <person name="Grigoriev I."/>
        </authorList>
    </citation>
    <scope>NUCLEOTIDE SEQUENCE</scope>
    <source>
        <strain evidence="13">CBS 116005</strain>
    </source>
</reference>
<dbReference type="GO" id="GO:0005743">
    <property type="term" value="C:mitochondrial inner membrane"/>
    <property type="evidence" value="ECO:0007669"/>
    <property type="project" value="UniProtKB-SubCell"/>
</dbReference>
<dbReference type="GO" id="GO:0015078">
    <property type="term" value="F:proton transmembrane transporter activity"/>
    <property type="evidence" value="ECO:0007669"/>
    <property type="project" value="InterPro"/>
</dbReference>
<sequence length="90" mass="10158">MASQSVNVLRWGALVFGVFYGFSHQTAISSRDKAAHAQHEYEKRENLIKQAKAEWAKKNAPPSSSRVVTNPDDPKFDLEAYLKQVAERNP</sequence>
<dbReference type="EMBL" id="ML995811">
    <property type="protein sequence ID" value="KAF2773453.1"/>
    <property type="molecule type" value="Genomic_DNA"/>
</dbReference>
<comment type="similarity">
    <text evidence="2 11">Belongs to the ATPase e subunit family.</text>
</comment>
<evidence type="ECO:0000256" key="3">
    <source>
        <dbReference type="ARBA" id="ARBA00022448"/>
    </source>
</evidence>
<keyword evidence="4 11" id="KW-0138">CF(0)</keyword>
<protein>
    <recommendedName>
        <fullName evidence="11">ATP synthase F(0) complex subunit e, mitochondrial</fullName>
    </recommendedName>
</protein>
<dbReference type="InterPro" id="IPR008386">
    <property type="entry name" value="ATP_synth_F0_esu_mt"/>
</dbReference>
<keyword evidence="14" id="KW-1185">Reference proteome</keyword>
<dbReference type="GO" id="GO:0015986">
    <property type="term" value="P:proton motive force-driven ATP synthesis"/>
    <property type="evidence" value="ECO:0007669"/>
    <property type="project" value="InterPro"/>
</dbReference>
<organism evidence="13 14">
    <name type="scientific">Teratosphaeria nubilosa</name>
    <dbReference type="NCBI Taxonomy" id="161662"/>
    <lineage>
        <taxon>Eukaryota</taxon>
        <taxon>Fungi</taxon>
        <taxon>Dikarya</taxon>
        <taxon>Ascomycota</taxon>
        <taxon>Pezizomycotina</taxon>
        <taxon>Dothideomycetes</taxon>
        <taxon>Dothideomycetidae</taxon>
        <taxon>Mycosphaerellales</taxon>
        <taxon>Teratosphaeriaceae</taxon>
        <taxon>Teratosphaeria</taxon>
    </lineage>
</organism>
<name>A0A6G1LKG7_9PEZI</name>
<evidence type="ECO:0000256" key="8">
    <source>
        <dbReference type="ARBA" id="ARBA00023128"/>
    </source>
</evidence>
<dbReference type="GO" id="GO:0045259">
    <property type="term" value="C:proton-transporting ATP synthase complex"/>
    <property type="evidence" value="ECO:0007669"/>
    <property type="project" value="UniProtKB-UniRule"/>
</dbReference>
<keyword evidence="10 11" id="KW-0066">ATP synthesis</keyword>
<evidence type="ECO:0000256" key="11">
    <source>
        <dbReference type="RuleBase" id="RU367005"/>
    </source>
</evidence>
<evidence type="ECO:0000256" key="1">
    <source>
        <dbReference type="ARBA" id="ARBA00004273"/>
    </source>
</evidence>
<dbReference type="Pfam" id="PF05680">
    <property type="entry name" value="ATP-synt_E"/>
    <property type="match status" value="1"/>
</dbReference>
<keyword evidence="3 11" id="KW-0813">Transport</keyword>
<keyword evidence="7 11" id="KW-0406">Ion transport</keyword>
<dbReference type="OrthoDB" id="2125027at2759"/>
<feature type="region of interest" description="Disordered" evidence="12">
    <location>
        <begin position="53"/>
        <end position="72"/>
    </location>
</feature>
<accession>A0A6G1LKG7</accession>
<gene>
    <name evidence="13" type="ORF">EJ03DRAFT_323948</name>
</gene>